<dbReference type="GO" id="GO:0004805">
    <property type="term" value="F:trehalose-phosphatase activity"/>
    <property type="evidence" value="ECO:0007669"/>
    <property type="project" value="UniProtKB-EC"/>
</dbReference>
<dbReference type="CDD" id="cd01627">
    <property type="entry name" value="HAD_TPP"/>
    <property type="match status" value="1"/>
</dbReference>
<dbReference type="Gene3D" id="3.30.70.1020">
    <property type="entry name" value="Trehalose-6-phosphate phosphatase related protein, domain 2"/>
    <property type="match status" value="1"/>
</dbReference>
<dbReference type="InterPro" id="IPR044651">
    <property type="entry name" value="OTSB-like"/>
</dbReference>
<dbReference type="Pfam" id="PF02358">
    <property type="entry name" value="Trehalose_PPase"/>
    <property type="match status" value="1"/>
</dbReference>
<gene>
    <name evidence="5" type="primary">otsB</name>
    <name evidence="5" type="ORF">JM946_03275</name>
</gene>
<evidence type="ECO:0000313" key="6">
    <source>
        <dbReference type="Proteomes" id="UP000661077"/>
    </source>
</evidence>
<dbReference type="EMBL" id="JAEVLS010000001">
    <property type="protein sequence ID" value="MBM0103745.1"/>
    <property type="molecule type" value="Genomic_DNA"/>
</dbReference>
<evidence type="ECO:0000256" key="3">
    <source>
        <dbReference type="ARBA" id="ARBA00022801"/>
    </source>
</evidence>
<evidence type="ECO:0000313" key="5">
    <source>
        <dbReference type="EMBL" id="MBM0103745.1"/>
    </source>
</evidence>
<dbReference type="InterPro" id="IPR003337">
    <property type="entry name" value="Trehalose_PPase"/>
</dbReference>
<keyword evidence="6" id="KW-1185">Reference proteome</keyword>
<comment type="catalytic activity">
    <reaction evidence="4">
        <text>alpha,alpha-trehalose 6-phosphate + H2O = alpha,alpha-trehalose + phosphate</text>
        <dbReference type="Rhea" id="RHEA:23420"/>
        <dbReference type="ChEBI" id="CHEBI:15377"/>
        <dbReference type="ChEBI" id="CHEBI:16551"/>
        <dbReference type="ChEBI" id="CHEBI:43474"/>
        <dbReference type="ChEBI" id="CHEBI:58429"/>
        <dbReference type="EC" id="3.1.3.12"/>
    </reaction>
</comment>
<dbReference type="NCBIfam" id="TIGR01484">
    <property type="entry name" value="HAD-SF-IIB"/>
    <property type="match status" value="1"/>
</dbReference>
<reference evidence="5 6" key="1">
    <citation type="journal article" date="2021" name="Int. J. Syst. Evol. Microbiol.">
        <title>Steroidobacter gossypii sp. nov., isolated from soil of cotton cropping field.</title>
        <authorList>
            <person name="Huang R."/>
            <person name="Yang S."/>
            <person name="Zhen C."/>
            <person name="Liu W."/>
        </authorList>
    </citation>
    <scope>NUCLEOTIDE SEQUENCE [LARGE SCALE GENOMIC DNA]</scope>
    <source>
        <strain evidence="5 6">S1-65</strain>
    </source>
</reference>
<dbReference type="SUPFAM" id="SSF56784">
    <property type="entry name" value="HAD-like"/>
    <property type="match status" value="1"/>
</dbReference>
<comment type="caution">
    <text evidence="5">The sequence shown here is derived from an EMBL/GenBank/DDBJ whole genome shotgun (WGS) entry which is preliminary data.</text>
</comment>
<dbReference type="RefSeq" id="WP_203165704.1">
    <property type="nucleotide sequence ID" value="NZ_JAEVLS010000001.1"/>
</dbReference>
<dbReference type="InterPro" id="IPR023214">
    <property type="entry name" value="HAD_sf"/>
</dbReference>
<dbReference type="Proteomes" id="UP000661077">
    <property type="component" value="Unassembled WGS sequence"/>
</dbReference>
<evidence type="ECO:0000256" key="1">
    <source>
        <dbReference type="ARBA" id="ARBA00005199"/>
    </source>
</evidence>
<comment type="similarity">
    <text evidence="2 4">Belongs to the trehalose phosphatase family.</text>
</comment>
<dbReference type="EC" id="3.1.3.12" evidence="4"/>
<dbReference type="InterPro" id="IPR006379">
    <property type="entry name" value="HAD-SF_hydro_IIB"/>
</dbReference>
<proteinExistence type="inferred from homology"/>
<comment type="cofactor">
    <cofactor evidence="4">
        <name>Mg(2+)</name>
        <dbReference type="ChEBI" id="CHEBI:18420"/>
    </cofactor>
</comment>
<dbReference type="Gene3D" id="3.40.50.1000">
    <property type="entry name" value="HAD superfamily/HAD-like"/>
    <property type="match status" value="1"/>
</dbReference>
<keyword evidence="3 4" id="KW-0378">Hydrolase</keyword>
<comment type="function">
    <text evidence="4">Removes the phosphate from trehalose 6-phosphate to produce free trehalose.</text>
</comment>
<evidence type="ECO:0000256" key="4">
    <source>
        <dbReference type="RuleBase" id="RU361117"/>
    </source>
</evidence>
<protein>
    <recommendedName>
        <fullName evidence="4">Trehalose 6-phosphate phosphatase</fullName>
        <ecNumber evidence="4">3.1.3.12</ecNumber>
    </recommendedName>
</protein>
<accession>A0ABS1WS06</accession>
<name>A0ABS1WS06_9GAMM</name>
<dbReference type="InterPro" id="IPR036412">
    <property type="entry name" value="HAD-like_sf"/>
</dbReference>
<comment type="pathway">
    <text evidence="1 4">Glycan biosynthesis; trehalose biosynthesis.</text>
</comment>
<evidence type="ECO:0000256" key="2">
    <source>
        <dbReference type="ARBA" id="ARBA00008770"/>
    </source>
</evidence>
<sequence length="253" mass="27666">MLDSASHDRGGWALFLDVDGTLLELAETPQGVHVSPALKQLLEDVRWRLDGALALVSGRSLANLDQLFSPLRFIASGVHGCERRTAEGQVLRPEVDAATIARVRNQLAEFVRGHEGLLLEDKHYALAVHFRRAPEMQDEVYRIMSEVQAQLGSVFALQAGKSVLELRPGAWTKGSSIESFMQEAPFAGRKPIFIGDDVTDEDAFAVVNAMDGLSIRVGHPSVPTRARHRLGGVSEVLRWLKSTPPVVPPPPAQ</sequence>
<keyword evidence="4" id="KW-0460">Magnesium</keyword>
<dbReference type="PANTHER" id="PTHR43768:SF3">
    <property type="entry name" value="TREHALOSE 6-PHOSPHATE PHOSPHATASE"/>
    <property type="match status" value="1"/>
</dbReference>
<dbReference type="PANTHER" id="PTHR43768">
    <property type="entry name" value="TREHALOSE 6-PHOSPHATE PHOSPHATASE"/>
    <property type="match status" value="1"/>
</dbReference>
<organism evidence="5 6">
    <name type="scientific">Steroidobacter gossypii</name>
    <dbReference type="NCBI Taxonomy" id="2805490"/>
    <lineage>
        <taxon>Bacteria</taxon>
        <taxon>Pseudomonadati</taxon>
        <taxon>Pseudomonadota</taxon>
        <taxon>Gammaproteobacteria</taxon>
        <taxon>Steroidobacterales</taxon>
        <taxon>Steroidobacteraceae</taxon>
        <taxon>Steroidobacter</taxon>
    </lineage>
</organism>
<dbReference type="NCBIfam" id="TIGR00685">
    <property type="entry name" value="T6PP"/>
    <property type="match status" value="1"/>
</dbReference>
<keyword evidence="4" id="KW-0479">Metal-binding</keyword>